<dbReference type="SUPFAM" id="SSF53474">
    <property type="entry name" value="alpha/beta-Hydrolases"/>
    <property type="match status" value="2"/>
</dbReference>
<accession>A0A7Y9GM33</accession>
<organism evidence="2 3">
    <name type="scientific">Microbacterium immunditiarum</name>
    <dbReference type="NCBI Taxonomy" id="337480"/>
    <lineage>
        <taxon>Bacteria</taxon>
        <taxon>Bacillati</taxon>
        <taxon>Actinomycetota</taxon>
        <taxon>Actinomycetes</taxon>
        <taxon>Micrococcales</taxon>
        <taxon>Microbacteriaceae</taxon>
        <taxon>Microbacterium</taxon>
    </lineage>
</organism>
<evidence type="ECO:0000259" key="1">
    <source>
        <dbReference type="Pfam" id="PF12697"/>
    </source>
</evidence>
<proteinExistence type="predicted"/>
<feature type="domain" description="AB hydrolase-1" evidence="1">
    <location>
        <begin position="309"/>
        <end position="428"/>
    </location>
</feature>
<dbReference type="EMBL" id="JACCBV010000001">
    <property type="protein sequence ID" value="NYE18994.1"/>
    <property type="molecule type" value="Genomic_DNA"/>
</dbReference>
<dbReference type="AlphaFoldDB" id="A0A7Y9GM33"/>
<name>A0A7Y9GM33_9MICO</name>
<dbReference type="GO" id="GO:0003824">
    <property type="term" value="F:catalytic activity"/>
    <property type="evidence" value="ECO:0007669"/>
    <property type="project" value="UniProtKB-ARBA"/>
</dbReference>
<dbReference type="Pfam" id="PF12697">
    <property type="entry name" value="Abhydrolase_6"/>
    <property type="match status" value="2"/>
</dbReference>
<dbReference type="InterPro" id="IPR029058">
    <property type="entry name" value="AB_hydrolase_fold"/>
</dbReference>
<evidence type="ECO:0000313" key="2">
    <source>
        <dbReference type="EMBL" id="NYE18994.1"/>
    </source>
</evidence>
<reference evidence="2 3" key="1">
    <citation type="submission" date="2020-07" db="EMBL/GenBank/DDBJ databases">
        <title>Sequencing the genomes of 1000 actinobacteria strains.</title>
        <authorList>
            <person name="Klenk H.-P."/>
        </authorList>
    </citation>
    <scope>NUCLEOTIDE SEQUENCE [LARGE SCALE GENOMIC DNA]</scope>
    <source>
        <strain evidence="2 3">DSM 24662</strain>
    </source>
</reference>
<sequence>MSTTRPRSPAGVELVSVNGVRLACTDTGGDGPAIVLVHGSWGSHRNWDPVVSGLAEHFRVITYDRRGHSDSEHPPGQGRFSEDAADLAALIEHFGIAPSWVAGNSAGAVITLQLAASRPELVRGIVIHEPPMFGVLDPATPAAVAFAAIADGPLADVGRRIGAGDSAGAAEQFVDEVAFGPGNWVRMPEPTRATMIANAPSFLDELRDPEASVVDAAGLARYRGPVLLTSGDRSPPIYRPVTEWLSELLPQARRLTYEGAGHLPHATHPDRYVSEVVAFVEAAGHESFRVHSPDGIRLAVWVEGHGPPIVLVHGSIQDHTVSADFVRCLSRDFTTYSMDRRGFGASGDGREYTLDREFADVAAVVDAVAARAGGPVVLFGHSFGAGCALGASALTRSIRHLVLYEPGLGLAYPAGWIDEVERVLAEGHDEAAVVMVLRDLLAFDDDAIDDRP</sequence>
<dbReference type="RefSeq" id="WP_218852870.1">
    <property type="nucleotide sequence ID" value="NZ_JACCBV010000001.1"/>
</dbReference>
<keyword evidence="3" id="KW-1185">Reference proteome</keyword>
<gene>
    <name evidence="2" type="ORF">BJ991_001022</name>
</gene>
<evidence type="ECO:0000313" key="3">
    <source>
        <dbReference type="Proteomes" id="UP000576969"/>
    </source>
</evidence>
<dbReference type="InterPro" id="IPR000073">
    <property type="entry name" value="AB_hydrolase_1"/>
</dbReference>
<protein>
    <submittedName>
        <fullName evidence="2">Pimeloyl-ACP methyl ester carboxylesterase</fullName>
    </submittedName>
</protein>
<feature type="domain" description="AB hydrolase-1" evidence="1">
    <location>
        <begin position="34"/>
        <end position="274"/>
    </location>
</feature>
<dbReference type="PANTHER" id="PTHR43194">
    <property type="entry name" value="HYDROLASE ALPHA/BETA FOLD FAMILY"/>
    <property type="match status" value="1"/>
</dbReference>
<dbReference type="Proteomes" id="UP000576969">
    <property type="component" value="Unassembled WGS sequence"/>
</dbReference>
<dbReference type="PANTHER" id="PTHR43194:SF2">
    <property type="entry name" value="PEROXISOMAL MEMBRANE PROTEIN LPX1"/>
    <property type="match status" value="1"/>
</dbReference>
<dbReference type="Gene3D" id="3.40.50.1820">
    <property type="entry name" value="alpha/beta hydrolase"/>
    <property type="match status" value="2"/>
</dbReference>
<comment type="caution">
    <text evidence="2">The sequence shown here is derived from an EMBL/GenBank/DDBJ whole genome shotgun (WGS) entry which is preliminary data.</text>
</comment>
<dbReference type="InterPro" id="IPR050228">
    <property type="entry name" value="Carboxylesterase_BioH"/>
</dbReference>